<dbReference type="Proteomes" id="UP000494256">
    <property type="component" value="Unassembled WGS sequence"/>
</dbReference>
<dbReference type="GO" id="GO:0005615">
    <property type="term" value="C:extracellular space"/>
    <property type="evidence" value="ECO:0007669"/>
    <property type="project" value="InterPro"/>
</dbReference>
<dbReference type="InterPro" id="IPR023796">
    <property type="entry name" value="Serpin_dom"/>
</dbReference>
<evidence type="ECO:0000313" key="7">
    <source>
        <dbReference type="EMBL" id="CAB3243844.1"/>
    </source>
</evidence>
<evidence type="ECO:0000256" key="5">
    <source>
        <dbReference type="SAM" id="SignalP"/>
    </source>
</evidence>
<gene>
    <name evidence="7" type="ORF">APLA_LOCUS10551</name>
</gene>
<dbReference type="Gene3D" id="3.30.497.10">
    <property type="entry name" value="Antithrombin, subunit I, domain 2"/>
    <property type="match status" value="3"/>
</dbReference>
<feature type="domain" description="Serpin" evidence="6">
    <location>
        <begin position="405"/>
        <end position="741"/>
    </location>
</feature>
<feature type="chain" id="PRO_5035835363" description="Serpin domain-containing protein" evidence="5">
    <location>
        <begin position="18"/>
        <end position="845"/>
    </location>
</feature>
<dbReference type="InterPro" id="IPR042178">
    <property type="entry name" value="Serpin_sf_1"/>
</dbReference>
<dbReference type="InterPro" id="IPR036186">
    <property type="entry name" value="Serpin_sf"/>
</dbReference>
<organism evidence="7 8">
    <name type="scientific">Arctia plantaginis</name>
    <name type="common">Wood tiger moth</name>
    <name type="synonym">Phalaena plantaginis</name>
    <dbReference type="NCBI Taxonomy" id="874455"/>
    <lineage>
        <taxon>Eukaryota</taxon>
        <taxon>Metazoa</taxon>
        <taxon>Ecdysozoa</taxon>
        <taxon>Arthropoda</taxon>
        <taxon>Hexapoda</taxon>
        <taxon>Insecta</taxon>
        <taxon>Pterygota</taxon>
        <taxon>Neoptera</taxon>
        <taxon>Endopterygota</taxon>
        <taxon>Lepidoptera</taxon>
        <taxon>Glossata</taxon>
        <taxon>Ditrysia</taxon>
        <taxon>Noctuoidea</taxon>
        <taxon>Erebidae</taxon>
        <taxon>Arctiinae</taxon>
        <taxon>Arctia</taxon>
    </lineage>
</organism>
<feature type="domain" description="Serpin" evidence="6">
    <location>
        <begin position="34"/>
        <end position="389"/>
    </location>
</feature>
<keyword evidence="5" id="KW-0732">Signal</keyword>
<dbReference type="InterPro" id="IPR000215">
    <property type="entry name" value="Serpin_fam"/>
</dbReference>
<comment type="similarity">
    <text evidence="1 4">Belongs to the serpin family.</text>
</comment>
<comment type="caution">
    <text evidence="7">The sequence shown here is derived from an EMBL/GenBank/DDBJ whole genome shotgun (WGS) entry which is preliminary data.</text>
</comment>
<evidence type="ECO:0000256" key="1">
    <source>
        <dbReference type="ARBA" id="ARBA00009500"/>
    </source>
</evidence>
<dbReference type="EMBL" id="CADEBD010000314">
    <property type="protein sequence ID" value="CAB3243844.1"/>
    <property type="molecule type" value="Genomic_DNA"/>
</dbReference>
<keyword evidence="2" id="KW-0646">Protease inhibitor</keyword>
<evidence type="ECO:0000256" key="4">
    <source>
        <dbReference type="RuleBase" id="RU000411"/>
    </source>
</evidence>
<name>A0A8S1AE14_ARCPL</name>
<feature type="signal peptide" evidence="5">
    <location>
        <begin position="1"/>
        <end position="17"/>
    </location>
</feature>
<evidence type="ECO:0000313" key="8">
    <source>
        <dbReference type="Proteomes" id="UP000494256"/>
    </source>
</evidence>
<evidence type="ECO:0000259" key="6">
    <source>
        <dbReference type="SMART" id="SM00093"/>
    </source>
</evidence>
<dbReference type="InterPro" id="IPR042185">
    <property type="entry name" value="Serpin_sf_2"/>
</dbReference>
<dbReference type="AlphaFoldDB" id="A0A8S1AE14"/>
<dbReference type="Pfam" id="PF00079">
    <property type="entry name" value="Serpin"/>
    <property type="match status" value="4"/>
</dbReference>
<dbReference type="SUPFAM" id="SSF56574">
    <property type="entry name" value="Serpins"/>
    <property type="match status" value="3"/>
</dbReference>
<reference evidence="7 8" key="1">
    <citation type="submission" date="2020-04" db="EMBL/GenBank/DDBJ databases">
        <authorList>
            <person name="Wallbank WR R."/>
            <person name="Pardo Diaz C."/>
            <person name="Kozak K."/>
            <person name="Martin S."/>
            <person name="Jiggins C."/>
            <person name="Moest M."/>
            <person name="Warren A I."/>
            <person name="Byers J.R.P. K."/>
            <person name="Montejo-Kovacevich G."/>
            <person name="Yen C E."/>
        </authorList>
    </citation>
    <scope>NUCLEOTIDE SEQUENCE [LARGE SCALE GENOMIC DNA]</scope>
</reference>
<accession>A0A8S1AE14</accession>
<keyword evidence="3" id="KW-0722">Serine protease inhibitor</keyword>
<dbReference type="PANTHER" id="PTHR11461:SF211">
    <property type="entry name" value="GH10112P-RELATED"/>
    <property type="match status" value="1"/>
</dbReference>
<dbReference type="GO" id="GO:0004867">
    <property type="term" value="F:serine-type endopeptidase inhibitor activity"/>
    <property type="evidence" value="ECO:0007669"/>
    <property type="project" value="UniProtKB-KW"/>
</dbReference>
<dbReference type="SMART" id="SM00093">
    <property type="entry name" value="SERPIN"/>
    <property type="match status" value="2"/>
</dbReference>
<dbReference type="OrthoDB" id="4418812at2759"/>
<protein>
    <recommendedName>
        <fullName evidence="6">Serpin domain-containing protein</fullName>
    </recommendedName>
</protein>
<sequence length="845" mass="94569">MKIYLFIVTLVASTVISDTNVQDVLKKGNDQFTAKLFNEISKDQAGKSFVLSAYSVLSPLAQLALASVGRSHDEILTAIGMPNDNVTKEVFSDANNKIRLINGVELKQANKVYVRDGNNLNKEFAAVSRTVFNSEVQNINFENSKEAADEINTWVEENTNKRIKELVDPSTLSADTAAVLVNAIYFKGNWQTPFKEYGTHDSDFFVTKDQNIKIPMMHQTDSFKFGDSDELDAKLLEMPYEGGETSFVVVLPKQNDGIESLIEKLKDPAAFPKARSTMHTVDVQISLPKFKIETTTDLKEVLRKVNIKQLFKAGQAHLDNLLEGASNLYVSDAIQKAFMEVDEMGTEAAAANAFGVSYLSAVDERYYETFDADHPTTVLALHATTVMSELNVQEILKNGNDQFTAKFLCEVSNIQANKSFVLSAFSVLSPLAQLALASVGRSHDEILTAIDMPNDNVIKEVFSDVNARIHSVKSVELKQANKVYVRNGYSLNQEFAAISRTVFSSEIQNINFMNAEVAADEINKWVEANTNKRIKNLVDPSTLIKDTAAVLVNAIFFKGNWQIQFKEYMTRDRDFFVTINQKVTIPMMHQSDRFKYGDSNGLDAKLLEMSYEGGETSFVIVLPKQYDGIESLSEKLKDPAAFSKARSNMYKENVHVSLPKFKIETTTDLKEVLQRMNIEHLFVEGQAQLNNLIEDENNLYVSDAIQKAFIEVDEKGTEAAAANKFGTKEVFSHENARIRSVKGVELKQANKVYIGNGYSLNLEFVAVSQAVFSSDVQNINFMNSQGAANEINKWGNWQIPFQKHSTRDRAFFVTSDQTVTIPMMHQSDIFKYGVCDVLHAKVICS</sequence>
<dbReference type="CDD" id="cd19579">
    <property type="entry name" value="serpin1K-like"/>
    <property type="match status" value="2"/>
</dbReference>
<proteinExistence type="inferred from homology"/>
<evidence type="ECO:0000256" key="2">
    <source>
        <dbReference type="ARBA" id="ARBA00022690"/>
    </source>
</evidence>
<evidence type="ECO:0000256" key="3">
    <source>
        <dbReference type="ARBA" id="ARBA00022900"/>
    </source>
</evidence>
<dbReference type="Gene3D" id="2.30.39.10">
    <property type="entry name" value="Alpha-1-antitrypsin, domain 1"/>
    <property type="match status" value="3"/>
</dbReference>
<dbReference type="PANTHER" id="PTHR11461">
    <property type="entry name" value="SERINE PROTEASE INHIBITOR, SERPIN"/>
    <property type="match status" value="1"/>
</dbReference>